<dbReference type="OrthoDB" id="3690331at2"/>
<dbReference type="EMBL" id="FMZZ01000015">
    <property type="protein sequence ID" value="SDD66451.1"/>
    <property type="molecule type" value="Genomic_DNA"/>
</dbReference>
<reference evidence="2" key="1">
    <citation type="submission" date="2016-10" db="EMBL/GenBank/DDBJ databases">
        <authorList>
            <person name="Varghese N."/>
            <person name="Submissions S."/>
        </authorList>
    </citation>
    <scope>NUCLEOTIDE SEQUENCE [LARGE SCALE GENOMIC DNA]</scope>
    <source>
        <strain evidence="2">IBRC-M 10403</strain>
    </source>
</reference>
<sequence length="173" mass="19029">MIHDDVLIDPARWRGRLARDVERRRVIEPGALDRAEQAVREFPAMAFAAGLLPVPLPVQHVEKQTWAGRAPNGGKVRHRVASEPGPVRGWLLGRGVVITMGQVTVRPVHTAIDTVALSESGVLVESVITGWEPYPPPVEVELDLVGDSVATIALDRFLDRVLTERGPHPSFRH</sequence>
<keyword evidence="2" id="KW-1185">Reference proteome</keyword>
<dbReference type="RefSeq" id="WP_091455546.1">
    <property type="nucleotide sequence ID" value="NZ_FMZZ01000015.1"/>
</dbReference>
<name>A0A1G6WKX3_9PSEU</name>
<dbReference type="AlphaFoldDB" id="A0A1G6WKX3"/>
<gene>
    <name evidence="1" type="ORF">SAMN05216174_11560</name>
</gene>
<organism evidence="1 2">
    <name type="scientific">Actinokineospora iranica</name>
    <dbReference type="NCBI Taxonomy" id="1271860"/>
    <lineage>
        <taxon>Bacteria</taxon>
        <taxon>Bacillati</taxon>
        <taxon>Actinomycetota</taxon>
        <taxon>Actinomycetes</taxon>
        <taxon>Pseudonocardiales</taxon>
        <taxon>Pseudonocardiaceae</taxon>
        <taxon>Actinokineospora</taxon>
    </lineage>
</organism>
<dbReference type="STRING" id="1271860.SAMN05216174_11560"/>
<proteinExistence type="predicted"/>
<accession>A0A1G6WKX3</accession>
<protein>
    <submittedName>
        <fullName evidence="1">Uncharacterized protein</fullName>
    </submittedName>
</protein>
<evidence type="ECO:0000313" key="2">
    <source>
        <dbReference type="Proteomes" id="UP000199501"/>
    </source>
</evidence>
<evidence type="ECO:0000313" key="1">
    <source>
        <dbReference type="EMBL" id="SDD66451.1"/>
    </source>
</evidence>
<dbReference type="Proteomes" id="UP000199501">
    <property type="component" value="Unassembled WGS sequence"/>
</dbReference>